<dbReference type="Proteomes" id="UP000245207">
    <property type="component" value="Unassembled WGS sequence"/>
</dbReference>
<gene>
    <name evidence="1" type="ORF">CTI12_AA538380</name>
</gene>
<sequence length="205" mass="23626">MQSNAEKVQQIPIRLERGVTEPDRIVDGLLEPGVFGYALFRDGRNTRLPNPLEKFHSDVANRSFRNGSGLNTQESQDGRHRLMRLTAKDMIANMPWKKFMRLNTQESQDGRHRLMRLTAKDMIANMPWKKFMRFIREATAIINKKHAAELLVKTTRPGNSSCISHVKHLRNRKRNVKQSLRNELLGGQLKAKTDIIVMTGKEGQR</sequence>
<accession>A0A2U1L1T7</accession>
<reference evidence="1 2" key="1">
    <citation type="journal article" date="2018" name="Mol. Plant">
        <title>The genome of Artemisia annua provides insight into the evolution of Asteraceae family and artemisinin biosynthesis.</title>
        <authorList>
            <person name="Shen Q."/>
            <person name="Zhang L."/>
            <person name="Liao Z."/>
            <person name="Wang S."/>
            <person name="Yan T."/>
            <person name="Shi P."/>
            <person name="Liu M."/>
            <person name="Fu X."/>
            <person name="Pan Q."/>
            <person name="Wang Y."/>
            <person name="Lv Z."/>
            <person name="Lu X."/>
            <person name="Zhang F."/>
            <person name="Jiang W."/>
            <person name="Ma Y."/>
            <person name="Chen M."/>
            <person name="Hao X."/>
            <person name="Li L."/>
            <person name="Tang Y."/>
            <person name="Lv G."/>
            <person name="Zhou Y."/>
            <person name="Sun X."/>
            <person name="Brodelius P.E."/>
            <person name="Rose J.K.C."/>
            <person name="Tang K."/>
        </authorList>
    </citation>
    <scope>NUCLEOTIDE SEQUENCE [LARGE SCALE GENOMIC DNA]</scope>
    <source>
        <strain evidence="2">cv. Huhao1</strain>
        <tissue evidence="1">Leaf</tissue>
    </source>
</reference>
<dbReference type="STRING" id="35608.A0A2U1L1T7"/>
<comment type="caution">
    <text evidence="1">The sequence shown here is derived from an EMBL/GenBank/DDBJ whole genome shotgun (WGS) entry which is preliminary data.</text>
</comment>
<evidence type="ECO:0000313" key="2">
    <source>
        <dbReference type="Proteomes" id="UP000245207"/>
    </source>
</evidence>
<organism evidence="1 2">
    <name type="scientific">Artemisia annua</name>
    <name type="common">Sweet wormwood</name>
    <dbReference type="NCBI Taxonomy" id="35608"/>
    <lineage>
        <taxon>Eukaryota</taxon>
        <taxon>Viridiplantae</taxon>
        <taxon>Streptophyta</taxon>
        <taxon>Embryophyta</taxon>
        <taxon>Tracheophyta</taxon>
        <taxon>Spermatophyta</taxon>
        <taxon>Magnoliopsida</taxon>
        <taxon>eudicotyledons</taxon>
        <taxon>Gunneridae</taxon>
        <taxon>Pentapetalae</taxon>
        <taxon>asterids</taxon>
        <taxon>campanulids</taxon>
        <taxon>Asterales</taxon>
        <taxon>Asteraceae</taxon>
        <taxon>Asteroideae</taxon>
        <taxon>Anthemideae</taxon>
        <taxon>Artemisiinae</taxon>
        <taxon>Artemisia</taxon>
    </lineage>
</organism>
<keyword evidence="2" id="KW-1185">Reference proteome</keyword>
<dbReference type="UniPathway" id="UPA00767">
    <property type="reaction ID" value="UER00752"/>
</dbReference>
<dbReference type="AlphaFoldDB" id="A0A2U1L1T7"/>
<name>A0A2U1L1T7_ARTAN</name>
<dbReference type="EMBL" id="PKPP01012086">
    <property type="protein sequence ID" value="PWA42966.1"/>
    <property type="molecule type" value="Genomic_DNA"/>
</dbReference>
<evidence type="ECO:0000313" key="1">
    <source>
        <dbReference type="EMBL" id="PWA42966.1"/>
    </source>
</evidence>
<protein>
    <submittedName>
        <fullName evidence="1">Squalene epoxidase 1</fullName>
    </submittedName>
</protein>
<proteinExistence type="predicted"/>
<dbReference type="OrthoDB" id="1678617at2759"/>